<dbReference type="AlphaFoldDB" id="A0AAF0Y9Y8"/>
<keyword evidence="3" id="KW-1185">Reference proteome</keyword>
<gene>
    <name evidence="2" type="ORF">LOC62_04G006217</name>
</gene>
<dbReference type="GeneID" id="87809443"/>
<feature type="compositionally biased region" description="Acidic residues" evidence="1">
    <location>
        <begin position="192"/>
        <end position="210"/>
    </location>
</feature>
<accession>A0AAF0Y9Y8</accession>
<sequence>MSSKPKDRPPSQEHRELAAARARRAEAKKAAGAARLRLLTKRLRAQRGERGPRPLFFAELFLRCIGWWPKRRGERALHKALDKLLKGVGCGPCRVKLLGKPSHGSQFARLSMTNQDDAEKAFDRLDGLMLRPGEAMYVEWSQRFMRDDSKEYASDKQQAEACEAGWATYVEEVLGPMSALSFAEDMIMSEDDDDMDVDDEEDGVDMDDDAHDGPSTSTTSAPIAVDPHVGAEEPVMPACASSTPMPVESSPAAPPVYAAPKSSMPSQLAPPPMFASPTVQFWPPDIPLAAAPNISLSLSTSPPPAVPLVPAPMLAPDLPPPVSHAAHCASTSASAPAMGSAATEDASTGVSFANDIDTLDGHYESLSPQGLAAVLGYQPPLDQPVVLLGPAVEPPVVLLGPAVEPSVVVLGPAVEPPVVLLGSAVEPPVVVLAANVELPIVALARTAAPPVVAQVPPAPAPAGATRTELARPPVVPVLGATRPAEASPSAPPVPVIGKSMSRTSAVASLAPPAPGPSRPTQAMPPLRVSAPPSSTAPPARPAEASFMKRPSNTSNLRKKPQPRAGAPSLPLPAAHLSAQTTSVATEEETAMNGL</sequence>
<evidence type="ECO:0000256" key="1">
    <source>
        <dbReference type="SAM" id="MobiDB-lite"/>
    </source>
</evidence>
<feature type="region of interest" description="Disordered" evidence="1">
    <location>
        <begin position="504"/>
        <end position="594"/>
    </location>
</feature>
<dbReference type="EMBL" id="CP086717">
    <property type="protein sequence ID" value="WOO82735.1"/>
    <property type="molecule type" value="Genomic_DNA"/>
</dbReference>
<name>A0AAF0Y9Y8_9TREE</name>
<proteinExistence type="predicted"/>
<evidence type="ECO:0000313" key="3">
    <source>
        <dbReference type="Proteomes" id="UP000827549"/>
    </source>
</evidence>
<reference evidence="2" key="1">
    <citation type="submission" date="2023-10" db="EMBL/GenBank/DDBJ databases">
        <authorList>
            <person name="Noh H."/>
        </authorList>
    </citation>
    <scope>NUCLEOTIDE SEQUENCE</scope>
    <source>
        <strain evidence="2">DUCC4014</strain>
    </source>
</reference>
<evidence type="ECO:0000313" key="2">
    <source>
        <dbReference type="EMBL" id="WOO82735.1"/>
    </source>
</evidence>
<organism evidence="2 3">
    <name type="scientific">Vanrija pseudolonga</name>
    <dbReference type="NCBI Taxonomy" id="143232"/>
    <lineage>
        <taxon>Eukaryota</taxon>
        <taxon>Fungi</taxon>
        <taxon>Dikarya</taxon>
        <taxon>Basidiomycota</taxon>
        <taxon>Agaricomycotina</taxon>
        <taxon>Tremellomycetes</taxon>
        <taxon>Trichosporonales</taxon>
        <taxon>Trichosporonaceae</taxon>
        <taxon>Vanrija</taxon>
    </lineage>
</organism>
<feature type="compositionally biased region" description="Low complexity" evidence="1">
    <location>
        <begin position="249"/>
        <end position="263"/>
    </location>
</feature>
<protein>
    <submittedName>
        <fullName evidence="2">Uncharacterized protein</fullName>
    </submittedName>
</protein>
<dbReference type="Proteomes" id="UP000827549">
    <property type="component" value="Chromosome 4"/>
</dbReference>
<feature type="region of interest" description="Disordered" evidence="1">
    <location>
        <begin position="1"/>
        <end position="27"/>
    </location>
</feature>
<dbReference type="RefSeq" id="XP_062628767.1">
    <property type="nucleotide sequence ID" value="XM_062772783.1"/>
</dbReference>
<feature type="compositionally biased region" description="Acidic residues" evidence="1">
    <location>
        <begin position="585"/>
        <end position="594"/>
    </location>
</feature>
<feature type="region of interest" description="Disordered" evidence="1">
    <location>
        <begin position="192"/>
        <end position="271"/>
    </location>
</feature>